<name>A0A8X6TLA2_NEPPI</name>
<dbReference type="Proteomes" id="UP000887013">
    <property type="component" value="Unassembled WGS sequence"/>
</dbReference>
<comment type="caution">
    <text evidence="1">The sequence shown here is derived from an EMBL/GenBank/DDBJ whole genome shotgun (WGS) entry which is preliminary data.</text>
</comment>
<dbReference type="EMBL" id="BMAW01105640">
    <property type="protein sequence ID" value="GFT20163.1"/>
    <property type="molecule type" value="Genomic_DNA"/>
</dbReference>
<evidence type="ECO:0000313" key="1">
    <source>
        <dbReference type="EMBL" id="GFT20163.1"/>
    </source>
</evidence>
<sequence length="77" mass="8952">MLLNSLFVIEPAGLMKESSGYEECDHQNIQDWPECDVNDPYCQALTVYEITVRVLDYQDPYDDDEVEKESSTEEAFH</sequence>
<protein>
    <submittedName>
        <fullName evidence="1">Uncharacterized protein</fullName>
    </submittedName>
</protein>
<dbReference type="OrthoDB" id="125347at2759"/>
<reference evidence="1" key="1">
    <citation type="submission" date="2020-08" db="EMBL/GenBank/DDBJ databases">
        <title>Multicomponent nature underlies the extraordinary mechanical properties of spider dragline silk.</title>
        <authorList>
            <person name="Kono N."/>
            <person name="Nakamura H."/>
            <person name="Mori M."/>
            <person name="Yoshida Y."/>
            <person name="Ohtoshi R."/>
            <person name="Malay A.D."/>
            <person name="Moran D.A.P."/>
            <person name="Tomita M."/>
            <person name="Numata K."/>
            <person name="Arakawa K."/>
        </authorList>
    </citation>
    <scope>NUCLEOTIDE SEQUENCE</scope>
</reference>
<dbReference type="AlphaFoldDB" id="A0A8X6TLA2"/>
<organism evidence="1 2">
    <name type="scientific">Nephila pilipes</name>
    <name type="common">Giant wood spider</name>
    <name type="synonym">Nephila maculata</name>
    <dbReference type="NCBI Taxonomy" id="299642"/>
    <lineage>
        <taxon>Eukaryota</taxon>
        <taxon>Metazoa</taxon>
        <taxon>Ecdysozoa</taxon>
        <taxon>Arthropoda</taxon>
        <taxon>Chelicerata</taxon>
        <taxon>Arachnida</taxon>
        <taxon>Araneae</taxon>
        <taxon>Araneomorphae</taxon>
        <taxon>Entelegynae</taxon>
        <taxon>Araneoidea</taxon>
        <taxon>Nephilidae</taxon>
        <taxon>Nephila</taxon>
    </lineage>
</organism>
<evidence type="ECO:0000313" key="2">
    <source>
        <dbReference type="Proteomes" id="UP000887013"/>
    </source>
</evidence>
<accession>A0A8X6TLA2</accession>
<proteinExistence type="predicted"/>
<keyword evidence="2" id="KW-1185">Reference proteome</keyword>
<gene>
    <name evidence="1" type="ORF">NPIL_283261</name>
</gene>